<protein>
    <submittedName>
        <fullName evidence="1">Uncharacterized protein</fullName>
    </submittedName>
</protein>
<dbReference type="Proteomes" id="UP000029074">
    <property type="component" value="Unassembled WGS sequence"/>
</dbReference>
<dbReference type="RefSeq" id="WP_006295228.1">
    <property type="nucleotide sequence ID" value="NZ_ABXB03000003.1"/>
</dbReference>
<evidence type="ECO:0000313" key="2">
    <source>
        <dbReference type="EMBL" id="KFI59684.1"/>
    </source>
</evidence>
<accession>D1NV88</accession>
<dbReference type="AlphaFoldDB" id="D1NV88"/>
<sequence length="50" mass="5761">MGYEFEGMEYARLADMRPVRRQRYVELLDRGLNFTQAAHVVGVSKRTGNA</sequence>
<evidence type="ECO:0000313" key="1">
    <source>
        <dbReference type="EMBL" id="EFA22739.1"/>
    </source>
</evidence>
<reference evidence="2 4" key="2">
    <citation type="submission" date="2014-03" db="EMBL/GenBank/DDBJ databases">
        <title>Genomics of Bifidobacteria.</title>
        <authorList>
            <person name="Ventura M."/>
            <person name="Milani C."/>
            <person name="Lugli G.A."/>
        </authorList>
    </citation>
    <scope>NUCLEOTIDE SEQUENCE [LARGE SCALE GENOMIC DNA]</scope>
    <source>
        <strain evidence="2 4">LMG 11596</strain>
    </source>
</reference>
<reference evidence="1 3" key="1">
    <citation type="submission" date="2009-11" db="EMBL/GenBank/DDBJ databases">
        <authorList>
            <person name="Weinstock G."/>
            <person name="Sodergren E."/>
            <person name="Clifton S."/>
            <person name="Fulton L."/>
            <person name="Fulton B."/>
            <person name="Courtney L."/>
            <person name="Fronick C."/>
            <person name="Harrison M."/>
            <person name="Strong C."/>
            <person name="Farmer C."/>
            <person name="Delahaunty K."/>
            <person name="Markovic C."/>
            <person name="Hall O."/>
            <person name="Minx P."/>
            <person name="Tomlinson C."/>
            <person name="Mitreva M."/>
            <person name="Nelson J."/>
            <person name="Hou S."/>
            <person name="Wollam A."/>
            <person name="Pepin K.H."/>
            <person name="Johnson M."/>
            <person name="Bhonagiri V."/>
            <person name="Nash W.E."/>
            <person name="Warren W."/>
            <person name="Chinwalla A."/>
            <person name="Mardis E.R."/>
            <person name="Wilson R.K."/>
        </authorList>
    </citation>
    <scope>NUCLEOTIDE SEQUENCE [LARGE SCALE GENOMIC DNA]</scope>
    <source>
        <strain evidence="1 3">DSM 20093</strain>
    </source>
</reference>
<keyword evidence="4" id="KW-1185">Reference proteome</keyword>
<dbReference type="Proteomes" id="UP000003656">
    <property type="component" value="Unassembled WGS sequence"/>
</dbReference>
<comment type="caution">
    <text evidence="1">The sequence shown here is derived from an EMBL/GenBank/DDBJ whole genome shotgun (WGS) entry which is preliminary data.</text>
</comment>
<gene>
    <name evidence="2" type="ORF">BGLCM_0354</name>
    <name evidence="1" type="ORF">BIFGAL_03772</name>
</gene>
<dbReference type="EMBL" id="ABXB03000003">
    <property type="protein sequence ID" value="EFA22739.1"/>
    <property type="molecule type" value="Genomic_DNA"/>
</dbReference>
<proteinExistence type="predicted"/>
<name>D1NV88_9BIFI</name>
<organism evidence="1 3">
    <name type="scientific">Bifidobacterium gallicum DSM 20093 = LMG 11596</name>
    <dbReference type="NCBI Taxonomy" id="561180"/>
    <lineage>
        <taxon>Bacteria</taxon>
        <taxon>Bacillati</taxon>
        <taxon>Actinomycetota</taxon>
        <taxon>Actinomycetes</taxon>
        <taxon>Bifidobacteriales</taxon>
        <taxon>Bifidobacteriaceae</taxon>
        <taxon>Bifidobacterium</taxon>
    </lineage>
</organism>
<dbReference type="OrthoDB" id="9803231at2"/>
<dbReference type="EMBL" id="JGYW01000002">
    <property type="protein sequence ID" value="KFI59684.1"/>
    <property type="molecule type" value="Genomic_DNA"/>
</dbReference>
<evidence type="ECO:0000313" key="4">
    <source>
        <dbReference type="Proteomes" id="UP000029074"/>
    </source>
</evidence>
<evidence type="ECO:0000313" key="3">
    <source>
        <dbReference type="Proteomes" id="UP000003656"/>
    </source>
</evidence>